<dbReference type="InterPro" id="IPR042185">
    <property type="entry name" value="Serpin_sf_2"/>
</dbReference>
<dbReference type="Pfam" id="PF00079">
    <property type="entry name" value="Serpin"/>
    <property type="match status" value="1"/>
</dbReference>
<dbReference type="Gene3D" id="2.30.39.10">
    <property type="entry name" value="Alpha-1-antitrypsin, domain 1"/>
    <property type="match status" value="1"/>
</dbReference>
<dbReference type="AlphaFoldDB" id="A0A2T0GYD5"/>
<dbReference type="GO" id="GO:0005615">
    <property type="term" value="C:extracellular space"/>
    <property type="evidence" value="ECO:0007669"/>
    <property type="project" value="InterPro"/>
</dbReference>
<proteinExistence type="inferred from homology"/>
<evidence type="ECO:0000256" key="1">
    <source>
        <dbReference type="RuleBase" id="RU000411"/>
    </source>
</evidence>
<dbReference type="InterPro" id="IPR036186">
    <property type="entry name" value="Serpin_sf"/>
</dbReference>
<dbReference type="InterPro" id="IPR042178">
    <property type="entry name" value="Serpin_sf_1"/>
</dbReference>
<dbReference type="RefSeq" id="WP_106113090.1">
    <property type="nucleotide sequence ID" value="NZ_PVSR01000006.1"/>
</dbReference>
<dbReference type="EMBL" id="PVSR01000006">
    <property type="protein sequence ID" value="PRW64114.1"/>
    <property type="molecule type" value="Genomic_DNA"/>
</dbReference>
<dbReference type="InterPro" id="IPR023796">
    <property type="entry name" value="Serpin_dom"/>
</dbReference>
<dbReference type="GO" id="GO:0004867">
    <property type="term" value="F:serine-type endopeptidase inhibitor activity"/>
    <property type="evidence" value="ECO:0007669"/>
    <property type="project" value="InterPro"/>
</dbReference>
<evidence type="ECO:0000313" key="3">
    <source>
        <dbReference type="EMBL" id="PRW64114.1"/>
    </source>
</evidence>
<keyword evidence="4" id="KW-1185">Reference proteome</keyword>
<dbReference type="CDD" id="cd19590">
    <property type="entry name" value="serpin_thermopin-like"/>
    <property type="match status" value="1"/>
</dbReference>
<protein>
    <submittedName>
        <fullName evidence="3">Serpin family protein</fullName>
    </submittedName>
</protein>
<dbReference type="InterPro" id="IPR000215">
    <property type="entry name" value="Serpin_fam"/>
</dbReference>
<organism evidence="3 4">
    <name type="scientific">Actinopolyspora mortivallis</name>
    <dbReference type="NCBI Taxonomy" id="33906"/>
    <lineage>
        <taxon>Bacteria</taxon>
        <taxon>Bacillati</taxon>
        <taxon>Actinomycetota</taxon>
        <taxon>Actinomycetes</taxon>
        <taxon>Actinopolysporales</taxon>
        <taxon>Actinopolysporaceae</taxon>
        <taxon>Actinopolyspora</taxon>
    </lineage>
</organism>
<feature type="domain" description="Serpin" evidence="2">
    <location>
        <begin position="9"/>
        <end position="363"/>
    </location>
</feature>
<dbReference type="InParanoid" id="A0A2T0GYD5"/>
<reference evidence="3 4" key="1">
    <citation type="submission" date="2018-03" db="EMBL/GenBank/DDBJ databases">
        <title>Actinopolyspora mortivallis from Sahara, screening for active biomolecules.</title>
        <authorList>
            <person name="Selama O."/>
            <person name="Wellington E.M.H."/>
            <person name="Hacene H."/>
        </authorList>
    </citation>
    <scope>NUCLEOTIDE SEQUENCE [LARGE SCALE GENOMIC DNA]</scope>
    <source>
        <strain evidence="3 4">M5A</strain>
    </source>
</reference>
<accession>A0A2T0GYD5</accession>
<dbReference type="STRING" id="1050202.GCA_000384035_02444"/>
<dbReference type="Proteomes" id="UP000239352">
    <property type="component" value="Unassembled WGS sequence"/>
</dbReference>
<sequence length="368" mass="40146">MDAQLEFPLRLHRALTSEAGRNFCWSPYSVVSTLGMLASAARGNTRAEMARMLGAEPDGRFPEQLRAVAEQTVVAGEDVDAAVANRLWVDEELVPRAEYRAEFSDWPGSRIRTTPFRAAPERARQEINADVAEVTRELIPELVKAGTVDSETVAALVNALYLRTPWNSAFEQRDTTPLPFHAPGGTRSVPTMRVNAALGYARAEGWQVVRLPARGGVEALVLLPDSALETAEPELTPTRLRRLVTAPQQRQVELRMPKFEVTGSAELNDPLTALGMRTAFTPAADFGGLTEKPLRISTAVHEAVLRVDENGLEGAAATAAMMRLTALVEEPEPLRVTVDRPFWFLVRHSGGGAVYFLARVVSPEGEAG</sequence>
<name>A0A2T0GYD5_ACTMO</name>
<dbReference type="Gene3D" id="3.30.497.10">
    <property type="entry name" value="Antithrombin, subunit I, domain 2"/>
    <property type="match status" value="1"/>
</dbReference>
<comment type="similarity">
    <text evidence="1">Belongs to the serpin family.</text>
</comment>
<gene>
    <name evidence="3" type="ORF">CEP50_06840</name>
</gene>
<dbReference type="SMART" id="SM00093">
    <property type="entry name" value="SERPIN"/>
    <property type="match status" value="1"/>
</dbReference>
<evidence type="ECO:0000313" key="4">
    <source>
        <dbReference type="Proteomes" id="UP000239352"/>
    </source>
</evidence>
<evidence type="ECO:0000259" key="2">
    <source>
        <dbReference type="SMART" id="SM00093"/>
    </source>
</evidence>
<dbReference type="PANTHER" id="PTHR11461">
    <property type="entry name" value="SERINE PROTEASE INHIBITOR, SERPIN"/>
    <property type="match status" value="1"/>
</dbReference>
<dbReference type="SUPFAM" id="SSF56574">
    <property type="entry name" value="Serpins"/>
    <property type="match status" value="1"/>
</dbReference>
<dbReference type="PANTHER" id="PTHR11461:SF211">
    <property type="entry name" value="GH10112P-RELATED"/>
    <property type="match status" value="1"/>
</dbReference>
<comment type="caution">
    <text evidence="3">The sequence shown here is derived from an EMBL/GenBank/DDBJ whole genome shotgun (WGS) entry which is preliminary data.</text>
</comment>